<protein>
    <submittedName>
        <fullName evidence="2">Uncharacterized protein</fullName>
    </submittedName>
</protein>
<gene>
    <name evidence="2" type="ORF">E2C01_084568</name>
</gene>
<dbReference type="Proteomes" id="UP000324222">
    <property type="component" value="Unassembled WGS sequence"/>
</dbReference>
<dbReference type="AlphaFoldDB" id="A0A5B7JB38"/>
<feature type="compositionally biased region" description="Polar residues" evidence="1">
    <location>
        <begin position="26"/>
        <end position="45"/>
    </location>
</feature>
<reference evidence="2 3" key="1">
    <citation type="submission" date="2019-05" db="EMBL/GenBank/DDBJ databases">
        <title>Another draft genome of Portunus trituberculatus and its Hox gene families provides insights of decapod evolution.</title>
        <authorList>
            <person name="Jeong J.-H."/>
            <person name="Song I."/>
            <person name="Kim S."/>
            <person name="Choi T."/>
            <person name="Kim D."/>
            <person name="Ryu S."/>
            <person name="Kim W."/>
        </authorList>
    </citation>
    <scope>NUCLEOTIDE SEQUENCE [LARGE SCALE GENOMIC DNA]</scope>
    <source>
        <tissue evidence="2">Muscle</tissue>
    </source>
</reference>
<evidence type="ECO:0000313" key="3">
    <source>
        <dbReference type="Proteomes" id="UP000324222"/>
    </source>
</evidence>
<name>A0A5B7JB38_PORTR</name>
<proteinExistence type="predicted"/>
<evidence type="ECO:0000313" key="2">
    <source>
        <dbReference type="EMBL" id="MPC89614.1"/>
    </source>
</evidence>
<dbReference type="EMBL" id="VSRR010081617">
    <property type="protein sequence ID" value="MPC89614.1"/>
    <property type="molecule type" value="Genomic_DNA"/>
</dbReference>
<feature type="region of interest" description="Disordered" evidence="1">
    <location>
        <begin position="22"/>
        <end position="45"/>
    </location>
</feature>
<accession>A0A5B7JB38</accession>
<sequence length="45" mass="4753">MDAILLQEVALTLKNLGSCPGALETETGSQPIPANSNPENSLKRM</sequence>
<comment type="caution">
    <text evidence="2">The sequence shown here is derived from an EMBL/GenBank/DDBJ whole genome shotgun (WGS) entry which is preliminary data.</text>
</comment>
<evidence type="ECO:0000256" key="1">
    <source>
        <dbReference type="SAM" id="MobiDB-lite"/>
    </source>
</evidence>
<organism evidence="2 3">
    <name type="scientific">Portunus trituberculatus</name>
    <name type="common">Swimming crab</name>
    <name type="synonym">Neptunus trituberculatus</name>
    <dbReference type="NCBI Taxonomy" id="210409"/>
    <lineage>
        <taxon>Eukaryota</taxon>
        <taxon>Metazoa</taxon>
        <taxon>Ecdysozoa</taxon>
        <taxon>Arthropoda</taxon>
        <taxon>Crustacea</taxon>
        <taxon>Multicrustacea</taxon>
        <taxon>Malacostraca</taxon>
        <taxon>Eumalacostraca</taxon>
        <taxon>Eucarida</taxon>
        <taxon>Decapoda</taxon>
        <taxon>Pleocyemata</taxon>
        <taxon>Brachyura</taxon>
        <taxon>Eubrachyura</taxon>
        <taxon>Portunoidea</taxon>
        <taxon>Portunidae</taxon>
        <taxon>Portuninae</taxon>
        <taxon>Portunus</taxon>
    </lineage>
</organism>
<keyword evidence="3" id="KW-1185">Reference proteome</keyword>